<keyword evidence="2" id="KW-1185">Reference proteome</keyword>
<reference evidence="1 2" key="1">
    <citation type="submission" date="2016-10" db="EMBL/GenBank/DDBJ databases">
        <authorList>
            <person name="de Groot N.N."/>
        </authorList>
    </citation>
    <scope>NUCLEOTIDE SEQUENCE [LARGE SCALE GENOMIC DNA]</scope>
    <source>
        <strain evidence="1 2">DSM 45514</strain>
    </source>
</reference>
<organism evidence="1 2">
    <name type="scientific">Melghirimyces thermohalophilus</name>
    <dbReference type="NCBI Taxonomy" id="1236220"/>
    <lineage>
        <taxon>Bacteria</taxon>
        <taxon>Bacillati</taxon>
        <taxon>Bacillota</taxon>
        <taxon>Bacilli</taxon>
        <taxon>Bacillales</taxon>
        <taxon>Thermoactinomycetaceae</taxon>
        <taxon>Melghirimyces</taxon>
    </lineage>
</organism>
<dbReference type="InterPro" id="IPR019618">
    <property type="entry name" value="Spore_germination_GerPA"/>
</dbReference>
<dbReference type="Pfam" id="PF10676">
    <property type="entry name" value="gerPA"/>
    <property type="match status" value="1"/>
</dbReference>
<dbReference type="Proteomes" id="UP000199387">
    <property type="component" value="Unassembled WGS sequence"/>
</dbReference>
<evidence type="ECO:0000313" key="1">
    <source>
        <dbReference type="EMBL" id="SDD06778.1"/>
    </source>
</evidence>
<protein>
    <submittedName>
        <fullName evidence="1">Spore germination protein gerPA/gerPF</fullName>
    </submittedName>
</protein>
<dbReference type="RefSeq" id="WP_091573107.1">
    <property type="nucleotide sequence ID" value="NZ_FMZA01000030.1"/>
</dbReference>
<gene>
    <name evidence="1" type="ORF">SAMN04488112_1307</name>
</gene>
<sequence length="69" mass="7306">MATMNNIFVLRINSVAEGSISFGNALNVATEHTEKGVGGSTVVGDLARNVSLEGNKNYDPDVVDQQQVL</sequence>
<accession>A0A1G6RQH3</accession>
<name>A0A1G6RQH3_9BACL</name>
<dbReference type="OrthoDB" id="2899658at2"/>
<proteinExistence type="predicted"/>
<dbReference type="STRING" id="1236220.SAMN04488112_1307"/>
<dbReference type="EMBL" id="FMZA01000030">
    <property type="protein sequence ID" value="SDD06778.1"/>
    <property type="molecule type" value="Genomic_DNA"/>
</dbReference>
<evidence type="ECO:0000313" key="2">
    <source>
        <dbReference type="Proteomes" id="UP000199387"/>
    </source>
</evidence>
<dbReference type="AlphaFoldDB" id="A0A1G6RQH3"/>